<dbReference type="Pfam" id="PF16452">
    <property type="entry name" value="Phage_CI_C"/>
    <property type="match status" value="1"/>
</dbReference>
<dbReference type="AlphaFoldDB" id="A0AAP8KNE3"/>
<dbReference type="InterPro" id="IPR010744">
    <property type="entry name" value="Phage_CI_N"/>
</dbReference>
<dbReference type="InterPro" id="IPR010982">
    <property type="entry name" value="Lambda_DNA-bd_dom_sf"/>
</dbReference>
<dbReference type="Proteomes" id="UP000231328">
    <property type="component" value="Unassembled WGS sequence"/>
</dbReference>
<name>A0AAP8KNE3_9ENTR</name>
<reference evidence="3 4" key="1">
    <citation type="submission" date="2017-07" db="EMBL/GenBank/DDBJ databases">
        <title>Draft genome sequence of Enterobacter cloacae ST128, a clinical strain coproducing KPC-2 and NDM-1 carbapenemases.</title>
        <authorList>
            <person name="Li X."/>
        </authorList>
    </citation>
    <scope>NUCLEOTIDE SEQUENCE [LARGE SCALE GENOMIC DNA]</scope>
    <source>
        <strain evidence="3 4">HBY</strain>
    </source>
</reference>
<gene>
    <name evidence="3" type="ORF">CGZ54_18885</name>
</gene>
<feature type="domain" description="Bacteriophage CI repressor C-terminal" evidence="2">
    <location>
        <begin position="183"/>
        <end position="280"/>
    </location>
</feature>
<sequence length="288" mass="31402">MITSSEDVREILERILSSYGVSTRQAYADLVGIPIGTVNNWLKRNSLPGDYLVQCALDTGADVVWLKKGQLANASLDGRPAGELSGIALSEKMEASGGKIVLRRILDAYGFKLQKELGDHLNIPSGTMSAWVRREHFPGEVVIVCSLETGASLLWLATGIGSMYESTPDSKPASEALKGVKQIAKFNIHTGNLINDGVWYCDETLIDASVKKPALIEKNSLRWLVDLDTKNIANGRWLIDVDGTCDVYDIARLPGNKLIVKNDASNFECQVSEVKCVGMVFITLSKSI</sequence>
<dbReference type="GO" id="GO:0003677">
    <property type="term" value="F:DNA binding"/>
    <property type="evidence" value="ECO:0007669"/>
    <property type="project" value="InterPro"/>
</dbReference>
<comment type="caution">
    <text evidence="3">The sequence shown here is derived from an EMBL/GenBank/DDBJ whole genome shotgun (WGS) entry which is preliminary data.</text>
</comment>
<evidence type="ECO:0000259" key="2">
    <source>
        <dbReference type="Pfam" id="PF16452"/>
    </source>
</evidence>
<dbReference type="GO" id="GO:0045892">
    <property type="term" value="P:negative regulation of DNA-templated transcription"/>
    <property type="evidence" value="ECO:0007669"/>
    <property type="project" value="InterPro"/>
</dbReference>
<dbReference type="Gene3D" id="2.10.109.10">
    <property type="entry name" value="Umud Fragment, subunit A"/>
    <property type="match status" value="1"/>
</dbReference>
<evidence type="ECO:0000313" key="3">
    <source>
        <dbReference type="EMBL" id="PJG38428.1"/>
    </source>
</evidence>
<feature type="domain" description="Bacteriophage CI repressor N-terminal" evidence="1">
    <location>
        <begin position="101"/>
        <end position="164"/>
    </location>
</feature>
<dbReference type="Pfam" id="PF07022">
    <property type="entry name" value="Phage_CI_repr"/>
    <property type="match status" value="2"/>
</dbReference>
<feature type="domain" description="Bacteriophage CI repressor N-terminal" evidence="1">
    <location>
        <begin position="11"/>
        <end position="69"/>
    </location>
</feature>
<proteinExistence type="predicted"/>
<dbReference type="RefSeq" id="WP_052954222.1">
    <property type="nucleotide sequence ID" value="NZ_CP157756.1"/>
</dbReference>
<evidence type="ECO:0000313" key="4">
    <source>
        <dbReference type="Proteomes" id="UP000231328"/>
    </source>
</evidence>
<evidence type="ECO:0000259" key="1">
    <source>
        <dbReference type="Pfam" id="PF07022"/>
    </source>
</evidence>
<accession>A0AAP8KNE3</accession>
<dbReference type="InterPro" id="IPR032499">
    <property type="entry name" value="Phage_CI_C"/>
</dbReference>
<dbReference type="GO" id="GO:0051259">
    <property type="term" value="P:protein complex oligomerization"/>
    <property type="evidence" value="ECO:0007669"/>
    <property type="project" value="InterPro"/>
</dbReference>
<protein>
    <submittedName>
        <fullName evidence="3">Phage repressor protein CI</fullName>
    </submittedName>
</protein>
<dbReference type="Gene3D" id="1.10.260.40">
    <property type="entry name" value="lambda repressor-like DNA-binding domains"/>
    <property type="match status" value="2"/>
</dbReference>
<dbReference type="EMBL" id="NMVR01000033">
    <property type="protein sequence ID" value="PJG38428.1"/>
    <property type="molecule type" value="Genomic_DNA"/>
</dbReference>
<organism evidence="3 4">
    <name type="scientific">Enterobacter hormaechei</name>
    <dbReference type="NCBI Taxonomy" id="158836"/>
    <lineage>
        <taxon>Bacteria</taxon>
        <taxon>Pseudomonadati</taxon>
        <taxon>Pseudomonadota</taxon>
        <taxon>Gammaproteobacteria</taxon>
        <taxon>Enterobacterales</taxon>
        <taxon>Enterobacteriaceae</taxon>
        <taxon>Enterobacter</taxon>
        <taxon>Enterobacter cloacae complex</taxon>
    </lineage>
</organism>